<proteinExistence type="predicted"/>
<sequence>MNHCSLQDHHVLLSSSINSIPLLSASHGLPSTLLQGHLEPESRLQGSFSDARTMKYESSVHYREASNDSLQTSVGRLPQFTKASPPKQQLQFSNDTPFWNPSASSVNEAHSNLHYPKPPQPFHNENSSHSKPVVKVRAGGSCPTLEKRSGSEPAAKKPRTETPSPLPTFKVKTKLINEALMFYLVFTF</sequence>
<evidence type="ECO:0000313" key="3">
    <source>
        <dbReference type="Proteomes" id="UP000287651"/>
    </source>
</evidence>
<accession>A0A426X461</accession>
<dbReference type="EMBL" id="AMZH03027145">
    <property type="protein sequence ID" value="RRT34273.1"/>
    <property type="molecule type" value="Genomic_DNA"/>
</dbReference>
<evidence type="ECO:0000256" key="1">
    <source>
        <dbReference type="SAM" id="MobiDB-lite"/>
    </source>
</evidence>
<reference evidence="2 3" key="1">
    <citation type="journal article" date="2014" name="Agronomy (Basel)">
        <title>A Draft Genome Sequence for Ensete ventricosum, the Drought-Tolerant Tree Against Hunger.</title>
        <authorList>
            <person name="Harrison J."/>
            <person name="Moore K.A."/>
            <person name="Paszkiewicz K."/>
            <person name="Jones T."/>
            <person name="Grant M."/>
            <person name="Ambacheew D."/>
            <person name="Muzemil S."/>
            <person name="Studholme D.J."/>
        </authorList>
    </citation>
    <scope>NUCLEOTIDE SEQUENCE [LARGE SCALE GENOMIC DNA]</scope>
</reference>
<organism evidence="2 3">
    <name type="scientific">Ensete ventricosum</name>
    <name type="common">Abyssinian banana</name>
    <name type="synonym">Musa ensete</name>
    <dbReference type="NCBI Taxonomy" id="4639"/>
    <lineage>
        <taxon>Eukaryota</taxon>
        <taxon>Viridiplantae</taxon>
        <taxon>Streptophyta</taxon>
        <taxon>Embryophyta</taxon>
        <taxon>Tracheophyta</taxon>
        <taxon>Spermatophyta</taxon>
        <taxon>Magnoliopsida</taxon>
        <taxon>Liliopsida</taxon>
        <taxon>Zingiberales</taxon>
        <taxon>Musaceae</taxon>
        <taxon>Ensete</taxon>
    </lineage>
</organism>
<comment type="caution">
    <text evidence="2">The sequence shown here is derived from an EMBL/GenBank/DDBJ whole genome shotgun (WGS) entry which is preliminary data.</text>
</comment>
<protein>
    <submittedName>
        <fullName evidence="2">Uncharacterized protein</fullName>
    </submittedName>
</protein>
<name>A0A426X461_ENSVE</name>
<dbReference type="Proteomes" id="UP000287651">
    <property type="component" value="Unassembled WGS sequence"/>
</dbReference>
<feature type="compositionally biased region" description="Basic and acidic residues" evidence="1">
    <location>
        <begin position="145"/>
        <end position="160"/>
    </location>
</feature>
<dbReference type="AlphaFoldDB" id="A0A426X461"/>
<feature type="compositionally biased region" description="Polar residues" evidence="1">
    <location>
        <begin position="86"/>
        <end position="110"/>
    </location>
</feature>
<evidence type="ECO:0000313" key="2">
    <source>
        <dbReference type="EMBL" id="RRT34273.1"/>
    </source>
</evidence>
<gene>
    <name evidence="2" type="ORF">B296_00052426</name>
</gene>
<feature type="region of interest" description="Disordered" evidence="1">
    <location>
        <begin position="79"/>
        <end position="166"/>
    </location>
</feature>